<evidence type="ECO:0000313" key="2">
    <source>
        <dbReference type="Proteomes" id="UP000193484"/>
    </source>
</evidence>
<dbReference type="AlphaFoldDB" id="A0A1X1RDI0"/>
<keyword evidence="2" id="KW-1185">Reference proteome</keyword>
<reference evidence="1 2" key="1">
    <citation type="submission" date="2016-01" db="EMBL/GenBank/DDBJ databases">
        <title>The new phylogeny of the genus Mycobacterium.</title>
        <authorList>
            <person name="Tarcisio F."/>
            <person name="Conor M."/>
            <person name="Antonella G."/>
            <person name="Elisabetta G."/>
            <person name="Giulia F.S."/>
            <person name="Sara T."/>
            <person name="Anna F."/>
            <person name="Clotilde B."/>
            <person name="Roberto B."/>
            <person name="Veronica D.S."/>
            <person name="Fabio R."/>
            <person name="Monica P."/>
            <person name="Olivier J."/>
            <person name="Enrico T."/>
            <person name="Nicola S."/>
        </authorList>
    </citation>
    <scope>NUCLEOTIDE SEQUENCE [LARGE SCALE GENOMIC DNA]</scope>
    <source>
        <strain evidence="1 2">DSM 44179</strain>
    </source>
</reference>
<proteinExistence type="predicted"/>
<protein>
    <submittedName>
        <fullName evidence="1">Uncharacterized protein</fullName>
    </submittedName>
</protein>
<sequence length="136" mass="13749">MTRVVVLLAGMLVAGFTGLFGATPAGAWPAPGPVCTYTLSNPEVVQVDGAATVQVTVAPTDCGWPASPRQHVACLQVTGDPVTHCVPAQGGDIAVVRVPYRQGAVYTGTGRGCGGFAGFREPSPNCQPLGPSTATL</sequence>
<dbReference type="RefSeq" id="WP_085095785.1">
    <property type="nucleotide sequence ID" value="NZ_AP022603.1"/>
</dbReference>
<dbReference type="STRING" id="1793.AWC04_10440"/>
<accession>A0A1X1RDI0</accession>
<organism evidence="1 2">
    <name type="scientific">Mycolicibacterium fallax</name>
    <name type="common">Mycobacterium fallax</name>
    <dbReference type="NCBI Taxonomy" id="1793"/>
    <lineage>
        <taxon>Bacteria</taxon>
        <taxon>Bacillati</taxon>
        <taxon>Actinomycetota</taxon>
        <taxon>Actinomycetes</taxon>
        <taxon>Mycobacteriales</taxon>
        <taxon>Mycobacteriaceae</taxon>
        <taxon>Mycolicibacterium</taxon>
    </lineage>
</organism>
<dbReference type="Proteomes" id="UP000193484">
    <property type="component" value="Unassembled WGS sequence"/>
</dbReference>
<comment type="caution">
    <text evidence="1">The sequence shown here is derived from an EMBL/GenBank/DDBJ whole genome shotgun (WGS) entry which is preliminary data.</text>
</comment>
<dbReference type="EMBL" id="LQOJ01000037">
    <property type="protein sequence ID" value="ORV03515.1"/>
    <property type="molecule type" value="Genomic_DNA"/>
</dbReference>
<dbReference type="OrthoDB" id="4730647at2"/>
<name>A0A1X1RDI0_MYCFA</name>
<evidence type="ECO:0000313" key="1">
    <source>
        <dbReference type="EMBL" id="ORV03515.1"/>
    </source>
</evidence>
<gene>
    <name evidence="1" type="ORF">AWC04_10440</name>
</gene>